<dbReference type="EMBL" id="CAJVPW010005128">
    <property type="protein sequence ID" value="CAG8550369.1"/>
    <property type="molecule type" value="Genomic_DNA"/>
</dbReference>
<dbReference type="Proteomes" id="UP000789366">
    <property type="component" value="Unassembled WGS sequence"/>
</dbReference>
<evidence type="ECO:0000313" key="2">
    <source>
        <dbReference type="Proteomes" id="UP000789366"/>
    </source>
</evidence>
<comment type="caution">
    <text evidence="1">The sequence shown here is derived from an EMBL/GenBank/DDBJ whole genome shotgun (WGS) entry which is preliminary data.</text>
</comment>
<gene>
    <name evidence="1" type="ORF">SPELUC_LOCUS5178</name>
</gene>
<accession>A0ACA9LTQ3</accession>
<protein>
    <submittedName>
        <fullName evidence="1">3418_t:CDS:1</fullName>
    </submittedName>
</protein>
<reference evidence="1" key="1">
    <citation type="submission" date="2021-06" db="EMBL/GenBank/DDBJ databases">
        <authorList>
            <person name="Kallberg Y."/>
            <person name="Tangrot J."/>
            <person name="Rosling A."/>
        </authorList>
    </citation>
    <scope>NUCLEOTIDE SEQUENCE</scope>
    <source>
        <strain evidence="1">28 12/20/2015</strain>
    </source>
</reference>
<proteinExistence type="predicted"/>
<name>A0ACA9LTQ3_9GLOM</name>
<keyword evidence="2" id="KW-1185">Reference proteome</keyword>
<sequence length="291" mass="33148">MNFNKKQKVVKSNTESQETTKFSNNESIETQSDNEESKSDTSENPSQNFKSIPDGYRPLSKTSASKLGSKVWNYFQPLEHIATGNRVGWCPLEVIRNHQKQTCNTICNTGGSTENMWDHLSSIHAQTKQNQSLVEWIIDSVQALRVDPYYELPTHKAIKSMIHTAYNFSSNILKQKLKNTAISYSLTCDLWTSRNHKAYLGQRIFIMTIKIMDNWDISNKVNTITIDNTQNMVKALKLMEAQGISRVKCIAHTLQLVVGKGLIPAKILIAYTKRLLAFFMSPKQLERLEDA</sequence>
<evidence type="ECO:0000313" key="1">
    <source>
        <dbReference type="EMBL" id="CAG8550369.1"/>
    </source>
</evidence>
<organism evidence="1 2">
    <name type="scientific">Cetraspora pellucida</name>
    <dbReference type="NCBI Taxonomy" id="1433469"/>
    <lineage>
        <taxon>Eukaryota</taxon>
        <taxon>Fungi</taxon>
        <taxon>Fungi incertae sedis</taxon>
        <taxon>Mucoromycota</taxon>
        <taxon>Glomeromycotina</taxon>
        <taxon>Glomeromycetes</taxon>
        <taxon>Diversisporales</taxon>
        <taxon>Gigasporaceae</taxon>
        <taxon>Cetraspora</taxon>
    </lineage>
</organism>